<dbReference type="GO" id="GO:0016020">
    <property type="term" value="C:membrane"/>
    <property type="evidence" value="ECO:0007669"/>
    <property type="project" value="UniProtKB-SubCell"/>
</dbReference>
<dbReference type="GO" id="GO:0005524">
    <property type="term" value="F:ATP binding"/>
    <property type="evidence" value="ECO:0007669"/>
    <property type="project" value="UniProtKB-KW"/>
</dbReference>
<dbReference type="PROSITE" id="PS51459">
    <property type="entry name" value="FIDO"/>
    <property type="match status" value="1"/>
</dbReference>
<feature type="binding site" evidence="10">
    <location>
        <begin position="331"/>
        <end position="338"/>
    </location>
    <ligand>
        <name>ATP</name>
        <dbReference type="ChEBI" id="CHEBI:30616"/>
    </ligand>
</feature>
<keyword evidence="7" id="KW-1133">Transmembrane helix</keyword>
<organism evidence="12 13">
    <name type="scientific">Rodentibacter trehalosifermentans</name>
    <dbReference type="NCBI Taxonomy" id="1908263"/>
    <lineage>
        <taxon>Bacteria</taxon>
        <taxon>Pseudomonadati</taxon>
        <taxon>Pseudomonadota</taxon>
        <taxon>Gammaproteobacteria</taxon>
        <taxon>Pasteurellales</taxon>
        <taxon>Pasteurellaceae</taxon>
        <taxon>Rodentibacter</taxon>
    </lineage>
</organism>
<dbReference type="Pfam" id="PF02661">
    <property type="entry name" value="Fic"/>
    <property type="match status" value="1"/>
</dbReference>
<feature type="domain" description="Fido" evidence="11">
    <location>
        <begin position="242"/>
        <end position="397"/>
    </location>
</feature>
<evidence type="ECO:0000256" key="1">
    <source>
        <dbReference type="ARBA" id="ARBA00004167"/>
    </source>
</evidence>
<dbReference type="EMBL" id="MLHL01000014">
    <property type="protein sequence ID" value="OOF49737.1"/>
    <property type="molecule type" value="Genomic_DNA"/>
</dbReference>
<comment type="subcellular location">
    <subcellularLocation>
        <location evidence="1">Membrane</location>
        <topology evidence="1">Single-pass membrane protein</topology>
    </subcellularLocation>
</comment>
<evidence type="ECO:0000256" key="7">
    <source>
        <dbReference type="ARBA" id="ARBA00022989"/>
    </source>
</evidence>
<evidence type="ECO:0000313" key="13">
    <source>
        <dbReference type="Proteomes" id="UP000189161"/>
    </source>
</evidence>
<dbReference type="InterPro" id="IPR003812">
    <property type="entry name" value="Fido"/>
</dbReference>
<evidence type="ECO:0000256" key="10">
    <source>
        <dbReference type="PIRSR" id="PIRSR640198-2"/>
    </source>
</evidence>
<sequence length="517" mass="59860">MENETLDVIGGAWLVQQMNLKLAFRLPVISAIAGRRLTEKEVETGFRTEFYPESQRPKNNIIAHLQFHLKNEIPHFALLGQLFTKIEKNIIQRWVNSEPTGQYARRSAFFYEFFTEEQLILPPNLGGNYIDAVNDKLLVTASKSAVEKNPRWRINNNLAGNRYFCPTLVKNDRFNCAAELDVRNLLNHLKSEIGEEFILRSTVWFTLGESRSSFQIEGEGNQNNRIQRFANVMENFTGKLVFPLKNLAFLQQELLGEQQVISQFGLRQSPVFVGSTIRFQNVVHYIAPPFTSLSEKLQGVTLFWEKTEGQSAIMRSAAVAFAFVYIHPLSDGNGRIHRFLFNDLLRRAKAIDAPIILPISGVIIENSAEKNAYAQILEHISKPLMKELEGKYYFTTENKIYPDGISSNFHLTDSQQAEYIWQYPDLTEHICYFARIVEKTISQYMRQESFYLRNHEKARNSIKEIIDMPDHYADRIIRSVLDNDGILTNKLVKEYPFLNQDDIWQRLVKIIQTSFNQ</sequence>
<keyword evidence="13" id="KW-1185">Reference proteome</keyword>
<dbReference type="InterPro" id="IPR040198">
    <property type="entry name" value="Fido_containing"/>
</dbReference>
<dbReference type="SUPFAM" id="SSF140931">
    <property type="entry name" value="Fic-like"/>
    <property type="match status" value="1"/>
</dbReference>
<dbReference type="OrthoDB" id="9807853at2"/>
<keyword evidence="6 10" id="KW-0067">ATP-binding</keyword>
<dbReference type="AlphaFoldDB" id="A0A1V3J3R3"/>
<evidence type="ECO:0000259" key="11">
    <source>
        <dbReference type="PROSITE" id="PS51459"/>
    </source>
</evidence>
<proteinExistence type="predicted"/>
<keyword evidence="4 10" id="KW-0547">Nucleotide-binding</keyword>
<dbReference type="InterPro" id="IPR036597">
    <property type="entry name" value="Fido-like_dom_sf"/>
</dbReference>
<evidence type="ECO:0000256" key="4">
    <source>
        <dbReference type="ARBA" id="ARBA00022741"/>
    </source>
</evidence>
<keyword evidence="5" id="KW-0802">TPR repeat</keyword>
<evidence type="ECO:0000256" key="5">
    <source>
        <dbReference type="ARBA" id="ARBA00022803"/>
    </source>
</evidence>
<dbReference type="Gene3D" id="1.10.3290.10">
    <property type="entry name" value="Fido-like domain"/>
    <property type="match status" value="1"/>
</dbReference>
<dbReference type="PANTHER" id="PTHR13504">
    <property type="entry name" value="FIDO DOMAIN-CONTAINING PROTEIN DDB_G0283145"/>
    <property type="match status" value="1"/>
</dbReference>
<evidence type="ECO:0000256" key="3">
    <source>
        <dbReference type="ARBA" id="ARBA00022737"/>
    </source>
</evidence>
<comment type="caution">
    <text evidence="12">The sequence shown here is derived from an EMBL/GenBank/DDBJ whole genome shotgun (WGS) entry which is preliminary data.</text>
</comment>
<accession>A0A1V3J3R3</accession>
<dbReference type="RefSeq" id="WP_077477812.1">
    <property type="nucleotide sequence ID" value="NZ_MLHL01000014.1"/>
</dbReference>
<dbReference type="Proteomes" id="UP000189161">
    <property type="component" value="Unassembled WGS sequence"/>
</dbReference>
<evidence type="ECO:0000256" key="8">
    <source>
        <dbReference type="ARBA" id="ARBA00023136"/>
    </source>
</evidence>
<keyword evidence="8" id="KW-0472">Membrane</keyword>
<feature type="active site" evidence="9">
    <location>
        <position position="327"/>
    </location>
</feature>
<evidence type="ECO:0000256" key="9">
    <source>
        <dbReference type="PIRSR" id="PIRSR640198-1"/>
    </source>
</evidence>
<dbReference type="PANTHER" id="PTHR13504:SF34">
    <property type="entry name" value="PROTEIN ADENYLYLTRANSFERASE FICD"/>
    <property type="match status" value="1"/>
</dbReference>
<evidence type="ECO:0000313" key="12">
    <source>
        <dbReference type="EMBL" id="OOF49737.1"/>
    </source>
</evidence>
<name>A0A1V3J3R3_9PAST</name>
<keyword evidence="2" id="KW-0812">Transmembrane</keyword>
<keyword evidence="3" id="KW-0677">Repeat</keyword>
<evidence type="ECO:0000256" key="2">
    <source>
        <dbReference type="ARBA" id="ARBA00022692"/>
    </source>
</evidence>
<evidence type="ECO:0000256" key="6">
    <source>
        <dbReference type="ARBA" id="ARBA00022840"/>
    </source>
</evidence>
<reference evidence="12 13" key="1">
    <citation type="submission" date="2016-10" db="EMBL/GenBank/DDBJ databases">
        <title>Rodentibacter gen. nov. and new species.</title>
        <authorList>
            <person name="Christensen H."/>
        </authorList>
    </citation>
    <scope>NUCLEOTIDE SEQUENCE [LARGE SCALE GENOMIC DNA]</scope>
    <source>
        <strain evidence="12 13">H1987082031</strain>
    </source>
</reference>
<protein>
    <submittedName>
        <fullName evidence="12">Cell filamentation protein Fic</fullName>
    </submittedName>
</protein>
<gene>
    <name evidence="12" type="ORF">BKK52_02660</name>
</gene>